<keyword evidence="3 4" id="KW-0732">Signal</keyword>
<evidence type="ECO:0000256" key="3">
    <source>
        <dbReference type="ARBA" id="ARBA00022729"/>
    </source>
</evidence>
<dbReference type="AlphaFoldDB" id="A0A2U1T4U3"/>
<evidence type="ECO:0000256" key="4">
    <source>
        <dbReference type="SAM" id="SignalP"/>
    </source>
</evidence>
<proteinExistence type="inferred from homology"/>
<dbReference type="GO" id="GO:0006865">
    <property type="term" value="P:amino acid transport"/>
    <property type="evidence" value="ECO:0007669"/>
    <property type="project" value="TreeGrafter"/>
</dbReference>
<dbReference type="SUPFAM" id="SSF53850">
    <property type="entry name" value="Periplasmic binding protein-like II"/>
    <property type="match status" value="1"/>
</dbReference>
<comment type="caution">
    <text evidence="6">The sequence shown here is derived from an EMBL/GenBank/DDBJ whole genome shotgun (WGS) entry which is preliminary data.</text>
</comment>
<gene>
    <name evidence="6" type="ORF">DF222_09790</name>
</gene>
<dbReference type="Gene3D" id="3.40.190.10">
    <property type="entry name" value="Periplasmic binding protein-like II"/>
    <property type="match status" value="2"/>
</dbReference>
<feature type="chain" id="PRO_5039210051" evidence="4">
    <location>
        <begin position="20"/>
        <end position="348"/>
    </location>
</feature>
<dbReference type="Proteomes" id="UP000244989">
    <property type="component" value="Unassembled WGS sequence"/>
</dbReference>
<feature type="domain" description="Solute-binding protein family 3/N-terminal" evidence="5">
    <location>
        <begin position="97"/>
        <end position="330"/>
    </location>
</feature>
<evidence type="ECO:0000313" key="6">
    <source>
        <dbReference type="EMBL" id="PWC01019.1"/>
    </source>
</evidence>
<dbReference type="InterPro" id="IPR051455">
    <property type="entry name" value="Bact_solute-bind_prot3"/>
</dbReference>
<feature type="signal peptide" evidence="4">
    <location>
        <begin position="1"/>
        <end position="19"/>
    </location>
</feature>
<protein>
    <submittedName>
        <fullName evidence="6">ABC transporter</fullName>
    </submittedName>
</protein>
<dbReference type="PROSITE" id="PS51257">
    <property type="entry name" value="PROKAR_LIPOPROTEIN"/>
    <property type="match status" value="1"/>
</dbReference>
<reference evidence="7" key="1">
    <citation type="submission" date="2018-04" db="EMBL/GenBank/DDBJ databases">
        <authorList>
            <person name="Liu S."/>
            <person name="Wang Z."/>
            <person name="Li J."/>
        </authorList>
    </citation>
    <scope>NUCLEOTIDE SEQUENCE [LARGE SCALE GENOMIC DNA]</scope>
    <source>
        <strain evidence="7">2189</strain>
    </source>
</reference>
<evidence type="ECO:0000256" key="1">
    <source>
        <dbReference type="ARBA" id="ARBA00010333"/>
    </source>
</evidence>
<keyword evidence="7" id="KW-1185">Reference proteome</keyword>
<organism evidence="6 7">
    <name type="scientific">Corynebacterium yudongzhengii</name>
    <dbReference type="NCBI Taxonomy" id="2080740"/>
    <lineage>
        <taxon>Bacteria</taxon>
        <taxon>Bacillati</taxon>
        <taxon>Actinomycetota</taxon>
        <taxon>Actinomycetes</taxon>
        <taxon>Mycobacteriales</taxon>
        <taxon>Corynebacteriaceae</taxon>
        <taxon>Corynebacterium</taxon>
    </lineage>
</organism>
<dbReference type="CDD" id="cd13690">
    <property type="entry name" value="PBP2_GluB"/>
    <property type="match status" value="1"/>
</dbReference>
<name>A0A2U1T4U3_9CORY</name>
<comment type="similarity">
    <text evidence="1">Belongs to the bacterial solute-binding protein 3 family.</text>
</comment>
<dbReference type="OrthoDB" id="9807888at2"/>
<evidence type="ECO:0000256" key="2">
    <source>
        <dbReference type="ARBA" id="ARBA00022448"/>
    </source>
</evidence>
<dbReference type="PANTHER" id="PTHR30085:SF6">
    <property type="entry name" value="ABC TRANSPORTER GLUTAMINE-BINDING PROTEIN GLNH"/>
    <property type="match status" value="1"/>
</dbReference>
<evidence type="ECO:0000313" key="7">
    <source>
        <dbReference type="Proteomes" id="UP000244989"/>
    </source>
</evidence>
<dbReference type="GO" id="GO:0030288">
    <property type="term" value="C:outer membrane-bounded periplasmic space"/>
    <property type="evidence" value="ECO:0007669"/>
    <property type="project" value="TreeGrafter"/>
</dbReference>
<dbReference type="GO" id="GO:0005576">
    <property type="term" value="C:extracellular region"/>
    <property type="evidence" value="ECO:0007669"/>
    <property type="project" value="TreeGrafter"/>
</dbReference>
<dbReference type="PANTHER" id="PTHR30085">
    <property type="entry name" value="AMINO ACID ABC TRANSPORTER PERMEASE"/>
    <property type="match status" value="1"/>
</dbReference>
<evidence type="ECO:0000259" key="5">
    <source>
        <dbReference type="SMART" id="SM00062"/>
    </source>
</evidence>
<dbReference type="EMBL" id="QEEZ01000021">
    <property type="protein sequence ID" value="PWC01019.1"/>
    <property type="molecule type" value="Genomic_DNA"/>
</dbReference>
<dbReference type="InterPro" id="IPR001638">
    <property type="entry name" value="Solute-binding_3/MltF_N"/>
</dbReference>
<keyword evidence="2" id="KW-0813">Transport</keyword>
<dbReference type="Pfam" id="PF00497">
    <property type="entry name" value="SBP_bac_3"/>
    <property type="match status" value="1"/>
</dbReference>
<dbReference type="KEGG" id="cyz:C3B44_10320"/>
<accession>A0A2U1T4U3</accession>
<sequence length="348" mass="37989">MMKRRLVLVPVAACAVVLAGCSSTLDPFASAPDVASAGGIPEPESTDAGFPLPEDAEIEYWGTVAADDIDTDDLEGTLAPDDAEPAERVPEILERGRIRIGVDQAQNRLSYRNPLTGALEGFEVELGREIARDIFGDPDAVDFRFVSSPERTEVLRNDVVDLIIRTTTITADRQEEMQFSAPYLEASTRMLVHENSGIEDYSDLPGLRVCASAGSTTLDRVRTLAPNSDILKVTRWPDCLLALQQRQVEAIITDDTILAGIADQDPSTHIVGEPASNEHYGIAIRHPSDTEGTDAADGSAGLVRQVNDTLERIDRDGTWQRLYNEWFGGTLAHATMPAPDYREEPDDE</sequence>
<dbReference type="SMART" id="SM00062">
    <property type="entry name" value="PBPb"/>
    <property type="match status" value="1"/>
</dbReference>